<sequence>MATEQKHSTYLSEAESRLRQLSIEKLRLAVAFLTYLQETEEKEVTEKVLLNIPDFAQFFREIEQNEDKLENTASNQIASDEEVWQAYLAVEKKWEEVFRRLANS</sequence>
<organism evidence="1 2">
    <name type="scientific">Nostoc commune NIES-4072</name>
    <dbReference type="NCBI Taxonomy" id="2005467"/>
    <lineage>
        <taxon>Bacteria</taxon>
        <taxon>Bacillati</taxon>
        <taxon>Cyanobacteriota</taxon>
        <taxon>Cyanophyceae</taxon>
        <taxon>Nostocales</taxon>
        <taxon>Nostocaceae</taxon>
        <taxon>Nostoc</taxon>
    </lineage>
</organism>
<protein>
    <submittedName>
        <fullName evidence="1">Uncharacterized protein</fullName>
    </submittedName>
</protein>
<dbReference type="EMBL" id="BDUD01000001">
    <property type="protein sequence ID" value="GBG17570.1"/>
    <property type="molecule type" value="Genomic_DNA"/>
</dbReference>
<accession>A0A2R5FG68</accession>
<name>A0A2R5FG68_NOSCO</name>
<reference evidence="1 2" key="1">
    <citation type="submission" date="2017-06" db="EMBL/GenBank/DDBJ databases">
        <title>Genome sequencing of cyanobaciteial culture collection at National Institute for Environmental Studies (NIES).</title>
        <authorList>
            <person name="Hirose Y."/>
            <person name="Shimura Y."/>
            <person name="Fujisawa T."/>
            <person name="Nakamura Y."/>
            <person name="Kawachi M."/>
        </authorList>
    </citation>
    <scope>NUCLEOTIDE SEQUENCE [LARGE SCALE GENOMIC DNA]</scope>
    <source>
        <strain evidence="1 2">NIES-4072</strain>
    </source>
</reference>
<keyword evidence="2" id="KW-1185">Reference proteome</keyword>
<dbReference type="Proteomes" id="UP000245124">
    <property type="component" value="Unassembled WGS sequence"/>
</dbReference>
<dbReference type="OrthoDB" id="487766at2"/>
<dbReference type="AlphaFoldDB" id="A0A2R5FG68"/>
<dbReference type="RefSeq" id="WP_109007749.1">
    <property type="nucleotide sequence ID" value="NZ_BDUD01000001.1"/>
</dbReference>
<evidence type="ECO:0000313" key="2">
    <source>
        <dbReference type="Proteomes" id="UP000245124"/>
    </source>
</evidence>
<proteinExistence type="predicted"/>
<evidence type="ECO:0000313" key="1">
    <source>
        <dbReference type="EMBL" id="GBG17570.1"/>
    </source>
</evidence>
<gene>
    <name evidence="1" type="ORF">NIES4072_12300</name>
</gene>
<comment type="caution">
    <text evidence="1">The sequence shown here is derived from an EMBL/GenBank/DDBJ whole genome shotgun (WGS) entry which is preliminary data.</text>
</comment>